<reference evidence="3" key="2">
    <citation type="submission" date="2023-05" db="EMBL/GenBank/DDBJ databases">
        <authorList>
            <consortium name="Lawrence Berkeley National Laboratory"/>
            <person name="Steindorff A."/>
            <person name="Hensen N."/>
            <person name="Bonometti L."/>
            <person name="Westerberg I."/>
            <person name="Brannstrom I.O."/>
            <person name="Guillou S."/>
            <person name="Cros-Aarteil S."/>
            <person name="Calhoun S."/>
            <person name="Haridas S."/>
            <person name="Kuo A."/>
            <person name="Mondo S."/>
            <person name="Pangilinan J."/>
            <person name="Riley R."/>
            <person name="Labutti K."/>
            <person name="Andreopoulos B."/>
            <person name="Lipzen A."/>
            <person name="Chen C."/>
            <person name="Yanf M."/>
            <person name="Daum C."/>
            <person name="Ng V."/>
            <person name="Clum A."/>
            <person name="Ohm R."/>
            <person name="Martin F."/>
            <person name="Silar P."/>
            <person name="Natvig D."/>
            <person name="Lalanne C."/>
            <person name="Gautier V."/>
            <person name="Ament-Velasquez S.L."/>
            <person name="Kruys A."/>
            <person name="Hutchinson M.I."/>
            <person name="Powell A.J."/>
            <person name="Barry K."/>
            <person name="Miller A.N."/>
            <person name="Grigoriev I.V."/>
            <person name="Debuchy R."/>
            <person name="Gladieux P."/>
            <person name="Thoren M.H."/>
            <person name="Johannesson H."/>
        </authorList>
    </citation>
    <scope>NUCLEOTIDE SEQUENCE</scope>
    <source>
        <strain evidence="3">CBS 892.96</strain>
    </source>
</reference>
<reference evidence="3" key="1">
    <citation type="journal article" date="2023" name="Mol. Phylogenet. Evol.">
        <title>Genome-scale phylogeny and comparative genomics of the fungal order Sordariales.</title>
        <authorList>
            <person name="Hensen N."/>
            <person name="Bonometti L."/>
            <person name="Westerberg I."/>
            <person name="Brannstrom I.O."/>
            <person name="Guillou S."/>
            <person name="Cros-Aarteil S."/>
            <person name="Calhoun S."/>
            <person name="Haridas S."/>
            <person name="Kuo A."/>
            <person name="Mondo S."/>
            <person name="Pangilinan J."/>
            <person name="Riley R."/>
            <person name="LaButti K."/>
            <person name="Andreopoulos B."/>
            <person name="Lipzen A."/>
            <person name="Chen C."/>
            <person name="Yan M."/>
            <person name="Daum C."/>
            <person name="Ng V."/>
            <person name="Clum A."/>
            <person name="Steindorff A."/>
            <person name="Ohm R.A."/>
            <person name="Martin F."/>
            <person name="Silar P."/>
            <person name="Natvig D.O."/>
            <person name="Lalanne C."/>
            <person name="Gautier V."/>
            <person name="Ament-Velasquez S.L."/>
            <person name="Kruys A."/>
            <person name="Hutchinson M.I."/>
            <person name="Powell A.J."/>
            <person name="Barry K."/>
            <person name="Miller A.N."/>
            <person name="Grigoriev I.V."/>
            <person name="Debuchy R."/>
            <person name="Gladieux P."/>
            <person name="Hiltunen Thoren M."/>
            <person name="Johannesson H."/>
        </authorList>
    </citation>
    <scope>NUCLEOTIDE SEQUENCE</scope>
    <source>
        <strain evidence="3">CBS 892.96</strain>
    </source>
</reference>
<keyword evidence="4" id="KW-1185">Reference proteome</keyword>
<dbReference type="PANTHER" id="PTHR33112">
    <property type="entry name" value="DOMAIN PROTEIN, PUTATIVE-RELATED"/>
    <property type="match status" value="1"/>
</dbReference>
<comment type="caution">
    <text evidence="3">The sequence shown here is derived from an EMBL/GenBank/DDBJ whole genome shotgun (WGS) entry which is preliminary data.</text>
</comment>
<evidence type="ECO:0000313" key="4">
    <source>
        <dbReference type="Proteomes" id="UP001302321"/>
    </source>
</evidence>
<dbReference type="EMBL" id="MU866337">
    <property type="protein sequence ID" value="KAK4173537.1"/>
    <property type="molecule type" value="Genomic_DNA"/>
</dbReference>
<evidence type="ECO:0000259" key="2">
    <source>
        <dbReference type="Pfam" id="PF06985"/>
    </source>
</evidence>
<dbReference type="PANTHER" id="PTHR33112:SF16">
    <property type="entry name" value="HETEROKARYON INCOMPATIBILITY DOMAIN-CONTAINING PROTEIN"/>
    <property type="match status" value="1"/>
</dbReference>
<organism evidence="3 4">
    <name type="scientific">Triangularia setosa</name>
    <dbReference type="NCBI Taxonomy" id="2587417"/>
    <lineage>
        <taxon>Eukaryota</taxon>
        <taxon>Fungi</taxon>
        <taxon>Dikarya</taxon>
        <taxon>Ascomycota</taxon>
        <taxon>Pezizomycotina</taxon>
        <taxon>Sordariomycetes</taxon>
        <taxon>Sordariomycetidae</taxon>
        <taxon>Sordariales</taxon>
        <taxon>Podosporaceae</taxon>
        <taxon>Triangularia</taxon>
    </lineage>
</organism>
<sequence>MLCAVCMKIFQSSELSGNHHQNSNDVETAAKNGCRICQEVGDLFPPVYAHRLTYRLRKWRAWANTEFFELRILWETVFIHVSRADGFPDGYDKFLNSSRADLDTDPCRVRRDFPTQRLIADNTGHESVTALARKWLNDCKREHHCEQVLERRRQQGWFPSRLVKVGGVGEPPCLVTREKGRFEGAYASLSHCWGENPSFLKLTTSNLDELCEEIPLASLPASFRDAILTCQRLDIPYLWIDALCILQSGPGSESDWLFHVSGEMSRIYSYCELNISIDVAASPEEGAFRSRDPSFLQDCYVWTTHAHLTTPSLSHPKPDSLEPSSDSKQEDHSDQHPANSNPSSSSSLTDPVTEPPPPIINLYTIFTKTDLNHALWNLPLGKRAWVFQELLLSPRTLHFQTDRISWQCERRERLTEYLHDDTGPSSRAKFGLKLYYQVQYNLEEGGGGGDLREDNISKQRASYYDRVFQYTARELSRPDKDKLVAFSAVARHYATFLGEEYHAGVFGSTMPIGLLWNVGRVPPATRPGDYRAPSWSWAGQDGRVFWHNISELEGRQGEEFPAGGVEKVMLLARVEDARVELVDETNQYGQVKGAWLTMKGPMMCWRDVIGSYREGDELGSATKRIDSGEYDSIVRTGVGVKIWLHADEPGPWSWNSRVPWGRKPQRVFMMAVANIKLTEEEIQRREAFRHKELEDANFDSRCVGLFLRPLEDGTFRRLGNWKADIDVVERYKAVAGGFKESTVVLV</sequence>
<feature type="compositionally biased region" description="Basic and acidic residues" evidence="1">
    <location>
        <begin position="316"/>
        <end position="335"/>
    </location>
</feature>
<dbReference type="Pfam" id="PF06985">
    <property type="entry name" value="HET"/>
    <property type="match status" value="1"/>
</dbReference>
<evidence type="ECO:0000313" key="3">
    <source>
        <dbReference type="EMBL" id="KAK4173537.1"/>
    </source>
</evidence>
<feature type="domain" description="Heterokaryon incompatibility" evidence="2">
    <location>
        <begin position="186"/>
        <end position="389"/>
    </location>
</feature>
<dbReference type="AlphaFoldDB" id="A0AAN6W4K6"/>
<name>A0AAN6W4K6_9PEZI</name>
<feature type="region of interest" description="Disordered" evidence="1">
    <location>
        <begin position="311"/>
        <end position="353"/>
    </location>
</feature>
<dbReference type="Proteomes" id="UP001302321">
    <property type="component" value="Unassembled WGS sequence"/>
</dbReference>
<dbReference type="InterPro" id="IPR010730">
    <property type="entry name" value="HET"/>
</dbReference>
<proteinExistence type="predicted"/>
<evidence type="ECO:0000256" key="1">
    <source>
        <dbReference type="SAM" id="MobiDB-lite"/>
    </source>
</evidence>
<protein>
    <recommendedName>
        <fullName evidence="2">Heterokaryon incompatibility domain-containing protein</fullName>
    </recommendedName>
</protein>
<accession>A0AAN6W4K6</accession>
<gene>
    <name evidence="3" type="ORF">QBC36DRAFT_335638</name>
</gene>